<feature type="domain" description="SCP2" evidence="1">
    <location>
        <begin position="47"/>
        <end position="130"/>
    </location>
</feature>
<gene>
    <name evidence="2" type="ORF">GCM10022278_08990</name>
</gene>
<dbReference type="SUPFAM" id="SSF55718">
    <property type="entry name" value="SCP-like"/>
    <property type="match status" value="1"/>
</dbReference>
<dbReference type="InterPro" id="IPR036527">
    <property type="entry name" value="SCP2_sterol-bd_dom_sf"/>
</dbReference>
<evidence type="ECO:0000259" key="1">
    <source>
        <dbReference type="Pfam" id="PF02036"/>
    </source>
</evidence>
<dbReference type="Gene3D" id="3.30.1050.10">
    <property type="entry name" value="SCP2 sterol-binding domain"/>
    <property type="match status" value="1"/>
</dbReference>
<dbReference type="RefSeq" id="WP_344803686.1">
    <property type="nucleotide sequence ID" value="NZ_BAABBO010000001.1"/>
</dbReference>
<sequence length="197" mass="21515">MRKQGLHLAFTGKKLYVTIMMETVGRALQALSQQDALVQSEVAGLPQGFIFCMRVGTGQPALMVMKDGDGTLRYLGANAQAEPDLTISIKHIELAFRMLSFQESTSQAFANDRMIVDGDVSYAVRMVRVLNRLESIILPDMVARLAVKRVDRLPFTTKVPLALKVYAGAATAFVGDQLNHIKASISDLSPALPIGKH</sequence>
<dbReference type="InterPro" id="IPR003033">
    <property type="entry name" value="SCP2_sterol-bd_dom"/>
</dbReference>
<proteinExistence type="predicted"/>
<dbReference type="Pfam" id="PF02036">
    <property type="entry name" value="SCP2"/>
    <property type="match status" value="1"/>
</dbReference>
<comment type="caution">
    <text evidence="2">The sequence shown here is derived from an EMBL/GenBank/DDBJ whole genome shotgun (WGS) entry which is preliminary data.</text>
</comment>
<organism evidence="2 3">
    <name type="scientific">Allohahella marinimesophila</name>
    <dbReference type="NCBI Taxonomy" id="1054972"/>
    <lineage>
        <taxon>Bacteria</taxon>
        <taxon>Pseudomonadati</taxon>
        <taxon>Pseudomonadota</taxon>
        <taxon>Gammaproteobacteria</taxon>
        <taxon>Oceanospirillales</taxon>
        <taxon>Hahellaceae</taxon>
        <taxon>Allohahella</taxon>
    </lineage>
</organism>
<evidence type="ECO:0000313" key="3">
    <source>
        <dbReference type="Proteomes" id="UP001501337"/>
    </source>
</evidence>
<reference evidence="3" key="1">
    <citation type="journal article" date="2019" name="Int. J. Syst. Evol. Microbiol.">
        <title>The Global Catalogue of Microorganisms (GCM) 10K type strain sequencing project: providing services to taxonomists for standard genome sequencing and annotation.</title>
        <authorList>
            <consortium name="The Broad Institute Genomics Platform"/>
            <consortium name="The Broad Institute Genome Sequencing Center for Infectious Disease"/>
            <person name="Wu L."/>
            <person name="Ma J."/>
        </authorList>
    </citation>
    <scope>NUCLEOTIDE SEQUENCE [LARGE SCALE GENOMIC DNA]</scope>
    <source>
        <strain evidence="3">JCM 17555</strain>
    </source>
</reference>
<accession>A0ABP7NRW4</accession>
<keyword evidence="3" id="KW-1185">Reference proteome</keyword>
<name>A0ABP7NRW4_9GAMM</name>
<dbReference type="EMBL" id="BAABBO010000001">
    <property type="protein sequence ID" value="GAA3952141.1"/>
    <property type="molecule type" value="Genomic_DNA"/>
</dbReference>
<dbReference type="Proteomes" id="UP001501337">
    <property type="component" value="Unassembled WGS sequence"/>
</dbReference>
<protein>
    <recommendedName>
        <fullName evidence="1">SCP2 domain-containing protein</fullName>
    </recommendedName>
</protein>
<evidence type="ECO:0000313" key="2">
    <source>
        <dbReference type="EMBL" id="GAA3952141.1"/>
    </source>
</evidence>